<keyword evidence="6 13" id="KW-0812">Transmembrane</keyword>
<evidence type="ECO:0000313" key="16">
    <source>
        <dbReference type="Proteomes" id="UP000886800"/>
    </source>
</evidence>
<evidence type="ECO:0000256" key="3">
    <source>
        <dbReference type="ARBA" id="ARBA00007931"/>
    </source>
</evidence>
<keyword evidence="10 13" id="KW-1133">Transmembrane helix</keyword>
<keyword evidence="8" id="KW-0378">Hydrolase</keyword>
<evidence type="ECO:0000256" key="7">
    <source>
        <dbReference type="ARBA" id="ARBA00022723"/>
    </source>
</evidence>
<evidence type="ECO:0000256" key="5">
    <source>
        <dbReference type="ARBA" id="ARBA00022670"/>
    </source>
</evidence>
<feature type="transmembrane region" description="Helical" evidence="13">
    <location>
        <begin position="171"/>
        <end position="188"/>
    </location>
</feature>
<dbReference type="GO" id="GO:0046872">
    <property type="term" value="F:metal ion binding"/>
    <property type="evidence" value="ECO:0007669"/>
    <property type="project" value="UniProtKB-KW"/>
</dbReference>
<dbReference type="Proteomes" id="UP000886800">
    <property type="component" value="Unassembled WGS sequence"/>
</dbReference>
<dbReference type="GO" id="GO:0005886">
    <property type="term" value="C:plasma membrane"/>
    <property type="evidence" value="ECO:0007669"/>
    <property type="project" value="UniProtKB-SubCell"/>
</dbReference>
<evidence type="ECO:0000256" key="8">
    <source>
        <dbReference type="ARBA" id="ARBA00022801"/>
    </source>
</evidence>
<keyword evidence="4" id="KW-1003">Cell membrane</keyword>
<evidence type="ECO:0000256" key="9">
    <source>
        <dbReference type="ARBA" id="ARBA00022833"/>
    </source>
</evidence>
<evidence type="ECO:0000256" key="6">
    <source>
        <dbReference type="ARBA" id="ARBA00022692"/>
    </source>
</evidence>
<evidence type="ECO:0000256" key="2">
    <source>
        <dbReference type="ARBA" id="ARBA00004651"/>
    </source>
</evidence>
<evidence type="ECO:0000256" key="1">
    <source>
        <dbReference type="ARBA" id="ARBA00001947"/>
    </source>
</evidence>
<feature type="transmembrane region" description="Helical" evidence="13">
    <location>
        <begin position="123"/>
        <end position="145"/>
    </location>
</feature>
<evidence type="ECO:0000259" key="14">
    <source>
        <dbReference type="Pfam" id="PF02163"/>
    </source>
</evidence>
<dbReference type="InterPro" id="IPR044537">
    <property type="entry name" value="Rip2-like"/>
</dbReference>
<dbReference type="PANTHER" id="PTHR35864:SF1">
    <property type="entry name" value="ZINC METALLOPROTEASE YWHC-RELATED"/>
    <property type="match status" value="1"/>
</dbReference>
<proteinExistence type="inferred from homology"/>
<gene>
    <name evidence="15" type="ORF">H9736_08730</name>
</gene>
<evidence type="ECO:0000313" key="15">
    <source>
        <dbReference type="EMBL" id="HIX66317.1"/>
    </source>
</evidence>
<evidence type="ECO:0000256" key="11">
    <source>
        <dbReference type="ARBA" id="ARBA00023049"/>
    </source>
</evidence>
<keyword evidence="7" id="KW-0479">Metal-binding</keyword>
<accession>A0A9D1WSB4</accession>
<comment type="similarity">
    <text evidence="3">Belongs to the peptidase M50B family.</text>
</comment>
<evidence type="ECO:0000256" key="12">
    <source>
        <dbReference type="ARBA" id="ARBA00023136"/>
    </source>
</evidence>
<dbReference type="PANTHER" id="PTHR35864">
    <property type="entry name" value="ZINC METALLOPROTEASE MJ0611-RELATED"/>
    <property type="match status" value="1"/>
</dbReference>
<feature type="domain" description="Peptidase M50" evidence="14">
    <location>
        <begin position="125"/>
        <end position="161"/>
    </location>
</feature>
<keyword evidence="12 13" id="KW-0472">Membrane</keyword>
<dbReference type="GO" id="GO:0008237">
    <property type="term" value="F:metallopeptidase activity"/>
    <property type="evidence" value="ECO:0007669"/>
    <property type="project" value="UniProtKB-KW"/>
</dbReference>
<keyword evidence="5 15" id="KW-0645">Protease</keyword>
<reference evidence="15" key="2">
    <citation type="submission" date="2021-04" db="EMBL/GenBank/DDBJ databases">
        <authorList>
            <person name="Gilroy R."/>
        </authorList>
    </citation>
    <scope>NUCLEOTIDE SEQUENCE</scope>
    <source>
        <strain evidence="15">CHK188-5543</strain>
    </source>
</reference>
<protein>
    <submittedName>
        <fullName evidence="15">Site-2 protease family protein</fullName>
    </submittedName>
</protein>
<dbReference type="EMBL" id="DXES01000183">
    <property type="protein sequence ID" value="HIX66317.1"/>
    <property type="molecule type" value="Genomic_DNA"/>
</dbReference>
<name>A0A9D1WSB4_9FIRM</name>
<keyword evidence="9" id="KW-0862">Zinc</keyword>
<dbReference type="InterPro" id="IPR052348">
    <property type="entry name" value="Metallopeptidase_M50B"/>
</dbReference>
<organism evidence="15 16">
    <name type="scientific">Candidatus Anaerotruncus excrementipullorum</name>
    <dbReference type="NCBI Taxonomy" id="2838465"/>
    <lineage>
        <taxon>Bacteria</taxon>
        <taxon>Bacillati</taxon>
        <taxon>Bacillota</taxon>
        <taxon>Clostridia</taxon>
        <taxon>Eubacteriales</taxon>
        <taxon>Oscillospiraceae</taxon>
        <taxon>Anaerotruncus</taxon>
    </lineage>
</organism>
<evidence type="ECO:0000256" key="4">
    <source>
        <dbReference type="ARBA" id="ARBA00022475"/>
    </source>
</evidence>
<dbReference type="InterPro" id="IPR008915">
    <property type="entry name" value="Peptidase_M50"/>
</dbReference>
<evidence type="ECO:0000256" key="13">
    <source>
        <dbReference type="SAM" id="Phobius"/>
    </source>
</evidence>
<sequence>MGNILSRLLYTLPAVLLAISLHEFAHGWVSWKLGDPTPKATGRISLNPFHHLDLWGTLCLIVFHFGWAKPVQINPWYYKNRKLGTVLVSLAGPGMNFLLAFLATFLQGVVLRVTGGYVGQAGYYLYMLLAYIAAINLGLGVFNLIPIPPLDGSKVLGALLPEELYFRYMRLEQYGFILLVVLLATPLLDRPLSLATGLLQQLFWWVTGLLL</sequence>
<feature type="transmembrane region" description="Helical" evidence="13">
    <location>
        <begin position="83"/>
        <end position="103"/>
    </location>
</feature>
<reference evidence="15" key="1">
    <citation type="journal article" date="2021" name="PeerJ">
        <title>Extensive microbial diversity within the chicken gut microbiome revealed by metagenomics and culture.</title>
        <authorList>
            <person name="Gilroy R."/>
            <person name="Ravi A."/>
            <person name="Getino M."/>
            <person name="Pursley I."/>
            <person name="Horton D.L."/>
            <person name="Alikhan N.F."/>
            <person name="Baker D."/>
            <person name="Gharbi K."/>
            <person name="Hall N."/>
            <person name="Watson M."/>
            <person name="Adriaenssens E.M."/>
            <person name="Foster-Nyarko E."/>
            <person name="Jarju S."/>
            <person name="Secka A."/>
            <person name="Antonio M."/>
            <person name="Oren A."/>
            <person name="Chaudhuri R.R."/>
            <person name="La Ragione R."/>
            <person name="Hildebrand F."/>
            <person name="Pallen M.J."/>
        </authorList>
    </citation>
    <scope>NUCLEOTIDE SEQUENCE</scope>
    <source>
        <strain evidence="15">CHK188-5543</strain>
    </source>
</reference>
<keyword evidence="11" id="KW-0482">Metalloprotease</keyword>
<evidence type="ECO:0000256" key="10">
    <source>
        <dbReference type="ARBA" id="ARBA00022989"/>
    </source>
</evidence>
<dbReference type="GO" id="GO:0006508">
    <property type="term" value="P:proteolysis"/>
    <property type="evidence" value="ECO:0007669"/>
    <property type="project" value="UniProtKB-KW"/>
</dbReference>
<comment type="subcellular location">
    <subcellularLocation>
        <location evidence="2">Cell membrane</location>
        <topology evidence="2">Multi-pass membrane protein</topology>
    </subcellularLocation>
</comment>
<dbReference type="CDD" id="cd06158">
    <property type="entry name" value="S2P-M50_like_1"/>
    <property type="match status" value="1"/>
</dbReference>
<dbReference type="AlphaFoldDB" id="A0A9D1WSB4"/>
<feature type="transmembrane region" description="Helical" evidence="13">
    <location>
        <begin position="51"/>
        <end position="71"/>
    </location>
</feature>
<dbReference type="Pfam" id="PF02163">
    <property type="entry name" value="Peptidase_M50"/>
    <property type="match status" value="1"/>
</dbReference>
<comment type="cofactor">
    <cofactor evidence="1">
        <name>Zn(2+)</name>
        <dbReference type="ChEBI" id="CHEBI:29105"/>
    </cofactor>
</comment>
<comment type="caution">
    <text evidence="15">The sequence shown here is derived from an EMBL/GenBank/DDBJ whole genome shotgun (WGS) entry which is preliminary data.</text>
</comment>